<evidence type="ECO:0000313" key="3">
    <source>
        <dbReference type="EMBL" id="SFU53483.1"/>
    </source>
</evidence>
<dbReference type="InterPro" id="IPR000551">
    <property type="entry name" value="MerR-type_HTH_dom"/>
</dbReference>
<evidence type="ECO:0000259" key="2">
    <source>
        <dbReference type="PROSITE" id="PS50937"/>
    </source>
</evidence>
<accession>A0A1I7GYH2</accession>
<gene>
    <name evidence="3" type="ORF">SAMN05216552_1004197</name>
</gene>
<dbReference type="AlphaFoldDB" id="A0A1I7GYH2"/>
<dbReference type="OrthoDB" id="9808480at2"/>
<dbReference type="Pfam" id="PF13411">
    <property type="entry name" value="MerR_1"/>
    <property type="match status" value="1"/>
</dbReference>
<dbReference type="SUPFAM" id="SSF46955">
    <property type="entry name" value="Putative DNA-binding domain"/>
    <property type="match status" value="1"/>
</dbReference>
<dbReference type="RefSeq" id="WP_093554689.1">
    <property type="nucleotide sequence ID" value="NZ_FPBO01000004.1"/>
</dbReference>
<keyword evidence="4" id="KW-1185">Reference proteome</keyword>
<dbReference type="InterPro" id="IPR047057">
    <property type="entry name" value="MerR_fam"/>
</dbReference>
<protein>
    <submittedName>
        <fullName evidence="3">Cd(II)/Pb(II)-responsive transcriptional regulator</fullName>
    </submittedName>
</protein>
<dbReference type="NCBIfam" id="TIGR02047">
    <property type="entry name" value="CadR-PbrR"/>
    <property type="match status" value="1"/>
</dbReference>
<dbReference type="Gene3D" id="1.10.1660.10">
    <property type="match status" value="1"/>
</dbReference>
<dbReference type="GO" id="GO:0045893">
    <property type="term" value="P:positive regulation of DNA-templated transcription"/>
    <property type="evidence" value="ECO:0007669"/>
    <property type="project" value="InterPro"/>
</dbReference>
<dbReference type="GO" id="GO:0046872">
    <property type="term" value="F:metal ion binding"/>
    <property type="evidence" value="ECO:0007669"/>
    <property type="project" value="InterPro"/>
</dbReference>
<dbReference type="PRINTS" id="PR00040">
    <property type="entry name" value="HTHMERR"/>
</dbReference>
<name>A0A1I7GYH2_9BURK</name>
<dbReference type="EMBL" id="FPBO01000004">
    <property type="protein sequence ID" value="SFU53483.1"/>
    <property type="molecule type" value="Genomic_DNA"/>
</dbReference>
<feature type="domain" description="HTH merR-type" evidence="2">
    <location>
        <begin position="1"/>
        <end position="69"/>
    </location>
</feature>
<dbReference type="SMART" id="SM00422">
    <property type="entry name" value="HTH_MERR"/>
    <property type="match status" value="1"/>
</dbReference>
<dbReference type="CDD" id="cd04784">
    <property type="entry name" value="HTH_CadR-PbrR"/>
    <property type="match status" value="1"/>
</dbReference>
<proteinExistence type="predicted"/>
<dbReference type="PANTHER" id="PTHR30204">
    <property type="entry name" value="REDOX-CYCLING DRUG-SENSING TRANSCRIPTIONAL ACTIVATOR SOXR"/>
    <property type="match status" value="1"/>
</dbReference>
<evidence type="ECO:0000256" key="1">
    <source>
        <dbReference type="ARBA" id="ARBA00023125"/>
    </source>
</evidence>
<organism evidence="3 4">
    <name type="scientific">Pseudoduganella namucuonensis</name>
    <dbReference type="NCBI Taxonomy" id="1035707"/>
    <lineage>
        <taxon>Bacteria</taxon>
        <taxon>Pseudomonadati</taxon>
        <taxon>Pseudomonadota</taxon>
        <taxon>Betaproteobacteria</taxon>
        <taxon>Burkholderiales</taxon>
        <taxon>Oxalobacteraceae</taxon>
        <taxon>Telluria group</taxon>
        <taxon>Pseudoduganella</taxon>
    </lineage>
</organism>
<dbReference type="InterPro" id="IPR011791">
    <property type="entry name" value="CadR-PbrR"/>
</dbReference>
<dbReference type="Proteomes" id="UP000199391">
    <property type="component" value="Unassembled WGS sequence"/>
</dbReference>
<keyword evidence="1" id="KW-0238">DNA-binding</keyword>
<evidence type="ECO:0000313" key="4">
    <source>
        <dbReference type="Proteomes" id="UP000199391"/>
    </source>
</evidence>
<dbReference type="GO" id="GO:0003700">
    <property type="term" value="F:DNA-binding transcription factor activity"/>
    <property type="evidence" value="ECO:0007669"/>
    <property type="project" value="InterPro"/>
</dbReference>
<dbReference type="STRING" id="1035707.SAMN05216552_1004197"/>
<reference evidence="4" key="1">
    <citation type="submission" date="2016-10" db="EMBL/GenBank/DDBJ databases">
        <authorList>
            <person name="Varghese N."/>
            <person name="Submissions S."/>
        </authorList>
    </citation>
    <scope>NUCLEOTIDE SEQUENCE [LARGE SCALE GENOMIC DNA]</scope>
    <source>
        <strain evidence="4">CGMCC 1.11014</strain>
    </source>
</reference>
<dbReference type="GO" id="GO:0003677">
    <property type="term" value="F:DNA binding"/>
    <property type="evidence" value="ECO:0007669"/>
    <property type="project" value="UniProtKB-KW"/>
</dbReference>
<dbReference type="PANTHER" id="PTHR30204:SF92">
    <property type="entry name" value="HTH-TYPE TRANSCRIPTIONAL REGULATOR ZNTR"/>
    <property type="match status" value="1"/>
</dbReference>
<dbReference type="PROSITE" id="PS50937">
    <property type="entry name" value="HTH_MERR_2"/>
    <property type="match status" value="1"/>
</dbReference>
<dbReference type="InterPro" id="IPR009061">
    <property type="entry name" value="DNA-bd_dom_put_sf"/>
</dbReference>
<sequence>MKIGELAKLTDVQVETIRYYEQEGLLMAPARSTGNYRVYGPEHVERLQFIRQCRSLDITLDEIRSLLRFQQAPNENCVLVDSLLDAQIDKVAQRIERLVSLQRQLTALRGLCGQERAVKDCRIIHKLTCCDDQRHEAGHGKH</sequence>